<protein>
    <submittedName>
        <fullName evidence="1">DEHA2F22396p</fullName>
    </submittedName>
</protein>
<dbReference type="InParanoid" id="B5RUL8"/>
<evidence type="ECO:0000313" key="2">
    <source>
        <dbReference type="Proteomes" id="UP000000599"/>
    </source>
</evidence>
<dbReference type="HOGENOM" id="CLU_2497863_0_0_1"/>
<accession>B5RUL8</accession>
<evidence type="ECO:0000313" key="1">
    <source>
        <dbReference type="EMBL" id="CAR66396.1"/>
    </source>
</evidence>
<organism evidence="1 2">
    <name type="scientific">Debaryomyces hansenii (strain ATCC 36239 / CBS 767 / BCRC 21394 / JCM 1990 / NBRC 0083 / IGC 2968)</name>
    <name type="common">Yeast</name>
    <name type="synonym">Torulaspora hansenii</name>
    <dbReference type="NCBI Taxonomy" id="284592"/>
    <lineage>
        <taxon>Eukaryota</taxon>
        <taxon>Fungi</taxon>
        <taxon>Dikarya</taxon>
        <taxon>Ascomycota</taxon>
        <taxon>Saccharomycotina</taxon>
        <taxon>Pichiomycetes</taxon>
        <taxon>Debaryomycetaceae</taxon>
        <taxon>Debaryomyces</taxon>
    </lineage>
</organism>
<dbReference type="KEGG" id="dha:DEHA2F22396g"/>
<keyword evidence="2" id="KW-1185">Reference proteome</keyword>
<dbReference type="EMBL" id="CR382138">
    <property type="protein sequence ID" value="CAR66396.1"/>
    <property type="molecule type" value="Genomic_DNA"/>
</dbReference>
<dbReference type="GeneID" id="8999042"/>
<dbReference type="VEuPathDB" id="FungiDB:DEHA2F22396g"/>
<gene>
    <name evidence="1" type="ordered locus">DEHA2F22396g</name>
</gene>
<name>B5RUL8_DEBHA</name>
<sequence>MNKIHLGIINMYIYIYIYMDCSIQGNMAQSGETQMWNHLRVMQAHLVNNHPWCKIPLLPAQVSCISCYIFYPCTMTCTSSSLHKLS</sequence>
<dbReference type="RefSeq" id="XP_002770878.1">
    <property type="nucleotide sequence ID" value="XM_002770832.1"/>
</dbReference>
<proteinExistence type="predicted"/>
<dbReference type="Proteomes" id="UP000000599">
    <property type="component" value="Chromosome F"/>
</dbReference>
<reference evidence="1 2" key="1">
    <citation type="journal article" date="2004" name="Nature">
        <title>Genome evolution in yeasts.</title>
        <authorList>
            <consortium name="Genolevures"/>
            <person name="Dujon B."/>
            <person name="Sherman D."/>
            <person name="Fischer G."/>
            <person name="Durrens P."/>
            <person name="Casaregola S."/>
            <person name="Lafontaine I."/>
            <person name="de Montigny J."/>
            <person name="Marck C."/>
            <person name="Neuveglise C."/>
            <person name="Talla E."/>
            <person name="Goffard N."/>
            <person name="Frangeul L."/>
            <person name="Aigle M."/>
            <person name="Anthouard V."/>
            <person name="Babour A."/>
            <person name="Barbe V."/>
            <person name="Barnay S."/>
            <person name="Blanchin S."/>
            <person name="Beckerich J.M."/>
            <person name="Beyne E."/>
            <person name="Bleykasten C."/>
            <person name="Boisrame A."/>
            <person name="Boyer J."/>
            <person name="Cattolico L."/>
            <person name="Confanioleri F."/>
            <person name="de Daruvar A."/>
            <person name="Despons L."/>
            <person name="Fabre E."/>
            <person name="Fairhead C."/>
            <person name="Ferry-Dumazet H."/>
            <person name="Groppi A."/>
            <person name="Hantraye F."/>
            <person name="Hennequin C."/>
            <person name="Jauniaux N."/>
            <person name="Joyet P."/>
            <person name="Kachouri R."/>
            <person name="Kerrest A."/>
            <person name="Koszul R."/>
            <person name="Lemaire M."/>
            <person name="Lesur I."/>
            <person name="Ma L."/>
            <person name="Muller H."/>
            <person name="Nicaud J.M."/>
            <person name="Nikolski M."/>
            <person name="Oztas S."/>
            <person name="Ozier-Kalogeropoulos O."/>
            <person name="Pellenz S."/>
            <person name="Potier S."/>
            <person name="Richard G.F."/>
            <person name="Straub M.L."/>
            <person name="Suleau A."/>
            <person name="Swennene D."/>
            <person name="Tekaia F."/>
            <person name="Wesolowski-Louvel M."/>
            <person name="Westhof E."/>
            <person name="Wirth B."/>
            <person name="Zeniou-Meyer M."/>
            <person name="Zivanovic I."/>
            <person name="Bolotin-Fukuhara M."/>
            <person name="Thierry A."/>
            <person name="Bouchier C."/>
            <person name="Caudron B."/>
            <person name="Scarpelli C."/>
            <person name="Gaillardin C."/>
            <person name="Weissenbach J."/>
            <person name="Wincker P."/>
            <person name="Souciet J.L."/>
        </authorList>
    </citation>
    <scope>NUCLEOTIDE SEQUENCE [LARGE SCALE GENOMIC DNA]</scope>
    <source>
        <strain evidence="2">ATCC 36239 / CBS 767 / BCRC 21394 / JCM 1990 / NBRC 0083 / IGC 2968</strain>
    </source>
</reference>
<dbReference type="AlphaFoldDB" id="B5RUL8"/>